<dbReference type="Proteomes" id="UP001163324">
    <property type="component" value="Chromosome 3"/>
</dbReference>
<keyword evidence="2" id="KW-1185">Reference proteome</keyword>
<proteinExistence type="predicted"/>
<sequence>MRNFPRRVKPTATRGGSSGLGGVGSGSNGNVGICLSCRRRRAFATAAPPAKPPSAGIAPLRSRGLISVAGPDAVKFLQGIVTNTVAAKDGTQRKEGFYAGFLTATGRVVHDIFMYPDPSGLGTEGKPEENAFLVEADAEQIDTLARYIKRYKLRAKVNVRKVQPDQVTVWQAWDESASELALPPQTTTPPGILLKDTRAPGLGFRVLQQGTGAPPVDLETVDEDAYTIRRYLRGVPEGQGEIIKEQALPQESNMDFMGGIDFHKGCYVGQELTIRTRHRGVVRKRVLPCVIYQKHQSPPSQLIYDPTPADPENPVTADMIPQGTSVGRYQKKGRSAGKWLGGVGNVGLGLCRLEIMTDVAMPGETAQAAFQPDHEFVLEWAEEGEGSESNGAKVKAFVPDWLRQDLEASAQR</sequence>
<evidence type="ECO:0000313" key="1">
    <source>
        <dbReference type="EMBL" id="KAI9901853.1"/>
    </source>
</evidence>
<dbReference type="EMBL" id="CM047942">
    <property type="protein sequence ID" value="KAI9901853.1"/>
    <property type="molecule type" value="Genomic_DNA"/>
</dbReference>
<comment type="caution">
    <text evidence="1">The sequence shown here is derived from an EMBL/GenBank/DDBJ whole genome shotgun (WGS) entry which is preliminary data.</text>
</comment>
<protein>
    <submittedName>
        <fullName evidence="1">Uncharacterized protein</fullName>
    </submittedName>
</protein>
<name>A0ACC0V641_9HYPO</name>
<gene>
    <name evidence="1" type="ORF">N3K66_003670</name>
</gene>
<organism evidence="1 2">
    <name type="scientific">Trichothecium roseum</name>
    <dbReference type="NCBI Taxonomy" id="47278"/>
    <lineage>
        <taxon>Eukaryota</taxon>
        <taxon>Fungi</taxon>
        <taxon>Dikarya</taxon>
        <taxon>Ascomycota</taxon>
        <taxon>Pezizomycotina</taxon>
        <taxon>Sordariomycetes</taxon>
        <taxon>Hypocreomycetidae</taxon>
        <taxon>Hypocreales</taxon>
        <taxon>Hypocreales incertae sedis</taxon>
        <taxon>Trichothecium</taxon>
    </lineage>
</organism>
<reference evidence="1" key="1">
    <citation type="submission" date="2022-10" db="EMBL/GenBank/DDBJ databases">
        <title>Complete Genome of Trichothecium roseum strain YXFP-22015, a Plant Pathogen Isolated from Citrus.</title>
        <authorList>
            <person name="Wang Y."/>
            <person name="Zhu L."/>
        </authorList>
    </citation>
    <scope>NUCLEOTIDE SEQUENCE</scope>
    <source>
        <strain evidence="1">YXFP-22015</strain>
    </source>
</reference>
<accession>A0ACC0V641</accession>
<evidence type="ECO:0000313" key="2">
    <source>
        <dbReference type="Proteomes" id="UP001163324"/>
    </source>
</evidence>